<name>A0AAV4Y1P9_CAEEX</name>
<protein>
    <submittedName>
        <fullName evidence="2">Uncharacterized protein</fullName>
    </submittedName>
</protein>
<evidence type="ECO:0000313" key="2">
    <source>
        <dbReference type="EMBL" id="GIZ00915.1"/>
    </source>
</evidence>
<accession>A0AAV4Y1P9</accession>
<evidence type="ECO:0000313" key="3">
    <source>
        <dbReference type="Proteomes" id="UP001054945"/>
    </source>
</evidence>
<dbReference type="Proteomes" id="UP001054945">
    <property type="component" value="Unassembled WGS sequence"/>
</dbReference>
<feature type="compositionally biased region" description="Basic and acidic residues" evidence="1">
    <location>
        <begin position="1"/>
        <end position="10"/>
    </location>
</feature>
<comment type="caution">
    <text evidence="2">The sequence shown here is derived from an EMBL/GenBank/DDBJ whole genome shotgun (WGS) entry which is preliminary data.</text>
</comment>
<evidence type="ECO:0000256" key="1">
    <source>
        <dbReference type="SAM" id="MobiDB-lite"/>
    </source>
</evidence>
<dbReference type="AlphaFoldDB" id="A0AAV4Y1P9"/>
<sequence>MITEEIRERVAAPSRHHQGVRGRPALRLPAQRVMDRLSSRASASNRKVCLEDMSRRWMPAANYSFCVMDPTCPTFSPRDKSLFCVSL</sequence>
<dbReference type="EMBL" id="BPLR01018599">
    <property type="protein sequence ID" value="GIZ00915.1"/>
    <property type="molecule type" value="Genomic_DNA"/>
</dbReference>
<keyword evidence="3" id="KW-1185">Reference proteome</keyword>
<reference evidence="2 3" key="1">
    <citation type="submission" date="2021-06" db="EMBL/GenBank/DDBJ databases">
        <title>Caerostris extrusa draft genome.</title>
        <authorList>
            <person name="Kono N."/>
            <person name="Arakawa K."/>
        </authorList>
    </citation>
    <scope>NUCLEOTIDE SEQUENCE [LARGE SCALE GENOMIC DNA]</scope>
</reference>
<proteinExistence type="predicted"/>
<feature type="region of interest" description="Disordered" evidence="1">
    <location>
        <begin position="1"/>
        <end position="21"/>
    </location>
</feature>
<organism evidence="2 3">
    <name type="scientific">Caerostris extrusa</name>
    <name type="common">Bark spider</name>
    <name type="synonym">Caerostris bankana</name>
    <dbReference type="NCBI Taxonomy" id="172846"/>
    <lineage>
        <taxon>Eukaryota</taxon>
        <taxon>Metazoa</taxon>
        <taxon>Ecdysozoa</taxon>
        <taxon>Arthropoda</taxon>
        <taxon>Chelicerata</taxon>
        <taxon>Arachnida</taxon>
        <taxon>Araneae</taxon>
        <taxon>Araneomorphae</taxon>
        <taxon>Entelegynae</taxon>
        <taxon>Araneoidea</taxon>
        <taxon>Araneidae</taxon>
        <taxon>Caerostris</taxon>
    </lineage>
</organism>
<gene>
    <name evidence="2" type="ORF">CEXT_340161</name>
</gene>